<sequence>MTLEERLERFLGKEPQIAPSAYVALGATIVGDVFLGPNSSVWPGSILRADINTIRIGESTNIQDGSILHLADDCPTVLGDFVTVGHAAVVHACTVEDEVLIGMHATILDGAVIGKGSTIGAHTLVKAGMRVPPGSLVLGVPGRVVRQVTEEEMCANRVLAEKYVSVAAAHRTRFSSFESD</sequence>
<proteinExistence type="predicted"/>
<evidence type="ECO:0008006" key="2">
    <source>
        <dbReference type="Google" id="ProtNLM"/>
    </source>
</evidence>
<dbReference type="InterPro" id="IPR050484">
    <property type="entry name" value="Transf_Hexapept/Carb_Anhydrase"/>
</dbReference>
<organism evidence="1">
    <name type="scientific">marine metagenome</name>
    <dbReference type="NCBI Taxonomy" id="408172"/>
    <lineage>
        <taxon>unclassified sequences</taxon>
        <taxon>metagenomes</taxon>
        <taxon>ecological metagenomes</taxon>
    </lineage>
</organism>
<gene>
    <name evidence="1" type="ORF">METZ01_LOCUS163574</name>
</gene>
<dbReference type="InterPro" id="IPR011004">
    <property type="entry name" value="Trimer_LpxA-like_sf"/>
</dbReference>
<dbReference type="InterPro" id="IPR047324">
    <property type="entry name" value="LbH_gamma_CA-like"/>
</dbReference>
<dbReference type="AlphaFoldDB" id="A0A382BA71"/>
<dbReference type="InterPro" id="IPR001451">
    <property type="entry name" value="Hexapep"/>
</dbReference>
<reference evidence="1" key="1">
    <citation type="submission" date="2018-05" db="EMBL/GenBank/DDBJ databases">
        <authorList>
            <person name="Lanie J.A."/>
            <person name="Ng W.-L."/>
            <person name="Kazmierczak K.M."/>
            <person name="Andrzejewski T.M."/>
            <person name="Davidsen T.M."/>
            <person name="Wayne K.J."/>
            <person name="Tettelin H."/>
            <person name="Glass J.I."/>
            <person name="Rusch D."/>
            <person name="Podicherti R."/>
            <person name="Tsui H.-C.T."/>
            <person name="Winkler M.E."/>
        </authorList>
    </citation>
    <scope>NUCLEOTIDE SEQUENCE</scope>
</reference>
<dbReference type="PANTHER" id="PTHR13061">
    <property type="entry name" value="DYNACTIN SUBUNIT P25"/>
    <property type="match status" value="1"/>
</dbReference>
<dbReference type="Gene3D" id="2.160.10.10">
    <property type="entry name" value="Hexapeptide repeat proteins"/>
    <property type="match status" value="1"/>
</dbReference>
<protein>
    <recommendedName>
        <fullName evidence="2">Gamma carbonic anhydrase family protein</fullName>
    </recommendedName>
</protein>
<accession>A0A382BA71</accession>
<dbReference type="SUPFAM" id="SSF51161">
    <property type="entry name" value="Trimeric LpxA-like enzymes"/>
    <property type="match status" value="1"/>
</dbReference>
<dbReference type="EMBL" id="UINC01028900">
    <property type="protein sequence ID" value="SVB10720.1"/>
    <property type="molecule type" value="Genomic_DNA"/>
</dbReference>
<evidence type="ECO:0000313" key="1">
    <source>
        <dbReference type="EMBL" id="SVB10720.1"/>
    </source>
</evidence>
<dbReference type="Pfam" id="PF00132">
    <property type="entry name" value="Hexapep"/>
    <property type="match status" value="1"/>
</dbReference>
<dbReference type="CDD" id="cd04645">
    <property type="entry name" value="LbH_gamma_CA_like"/>
    <property type="match status" value="1"/>
</dbReference>
<dbReference type="PANTHER" id="PTHR13061:SF29">
    <property type="entry name" value="GAMMA CARBONIC ANHYDRASE-LIKE 1, MITOCHONDRIAL-RELATED"/>
    <property type="match status" value="1"/>
</dbReference>
<name>A0A382BA71_9ZZZZ</name>